<dbReference type="PROSITE" id="PS00211">
    <property type="entry name" value="ABC_TRANSPORTER_1"/>
    <property type="match status" value="1"/>
</dbReference>
<dbReference type="PANTHER" id="PTHR24221">
    <property type="entry name" value="ATP-BINDING CASSETTE SUB-FAMILY B"/>
    <property type="match status" value="1"/>
</dbReference>
<dbReference type="InterPro" id="IPR014216">
    <property type="entry name" value="ABC_transptr_CydD"/>
</dbReference>
<evidence type="ECO:0000256" key="3">
    <source>
        <dbReference type="ARBA" id="ARBA00022741"/>
    </source>
</evidence>
<dbReference type="Gene3D" id="3.40.50.300">
    <property type="entry name" value="P-loop containing nucleotide triphosphate hydrolases"/>
    <property type="match status" value="1"/>
</dbReference>
<protein>
    <recommendedName>
        <fullName evidence="12">Thiol reductant ABC exporter subunit CydD</fullName>
    </recommendedName>
</protein>
<dbReference type="InterPro" id="IPR003593">
    <property type="entry name" value="AAA+_ATPase"/>
</dbReference>
<feature type="transmembrane region" description="Helical" evidence="7">
    <location>
        <begin position="239"/>
        <end position="264"/>
    </location>
</feature>
<dbReference type="SUPFAM" id="SSF52540">
    <property type="entry name" value="P-loop containing nucleoside triphosphate hydrolases"/>
    <property type="match status" value="1"/>
</dbReference>
<keyword evidence="5 7" id="KW-1133">Transmembrane helix</keyword>
<proteinExistence type="predicted"/>
<keyword evidence="4" id="KW-0067">ATP-binding</keyword>
<dbReference type="CDD" id="cd03228">
    <property type="entry name" value="ABCC_MRP_Like"/>
    <property type="match status" value="1"/>
</dbReference>
<keyword evidence="11" id="KW-1185">Reference proteome</keyword>
<accession>A0ABP7K3N4</accession>
<organism evidence="10 11">
    <name type="scientific">Leifsonia kafniensis</name>
    <dbReference type="NCBI Taxonomy" id="475957"/>
    <lineage>
        <taxon>Bacteria</taxon>
        <taxon>Bacillati</taxon>
        <taxon>Actinomycetota</taxon>
        <taxon>Actinomycetes</taxon>
        <taxon>Micrococcales</taxon>
        <taxon>Microbacteriaceae</taxon>
        <taxon>Leifsonia</taxon>
    </lineage>
</organism>
<feature type="transmembrane region" description="Helical" evidence="7">
    <location>
        <begin position="134"/>
        <end position="154"/>
    </location>
</feature>
<evidence type="ECO:0000256" key="2">
    <source>
        <dbReference type="ARBA" id="ARBA00022692"/>
    </source>
</evidence>
<dbReference type="InterPro" id="IPR017871">
    <property type="entry name" value="ABC_transporter-like_CS"/>
</dbReference>
<evidence type="ECO:0000313" key="11">
    <source>
        <dbReference type="Proteomes" id="UP001501803"/>
    </source>
</evidence>
<feature type="domain" description="ABC transmembrane type-1" evidence="9">
    <location>
        <begin position="20"/>
        <end position="302"/>
    </location>
</feature>
<dbReference type="EMBL" id="BAABCN010000002">
    <property type="protein sequence ID" value="GAA3864433.1"/>
    <property type="molecule type" value="Genomic_DNA"/>
</dbReference>
<evidence type="ECO:0000256" key="7">
    <source>
        <dbReference type="SAM" id="Phobius"/>
    </source>
</evidence>
<reference evidence="11" key="1">
    <citation type="journal article" date="2019" name="Int. J. Syst. Evol. Microbiol.">
        <title>The Global Catalogue of Microorganisms (GCM) 10K type strain sequencing project: providing services to taxonomists for standard genome sequencing and annotation.</title>
        <authorList>
            <consortium name="The Broad Institute Genomics Platform"/>
            <consortium name="The Broad Institute Genome Sequencing Center for Infectious Disease"/>
            <person name="Wu L."/>
            <person name="Ma J."/>
        </authorList>
    </citation>
    <scope>NUCLEOTIDE SEQUENCE [LARGE SCALE GENOMIC DNA]</scope>
    <source>
        <strain evidence="11">JCM 17021</strain>
    </source>
</reference>
<dbReference type="PROSITE" id="PS50893">
    <property type="entry name" value="ABC_TRANSPORTER_2"/>
    <property type="match status" value="1"/>
</dbReference>
<comment type="caution">
    <text evidence="10">The sequence shown here is derived from an EMBL/GenBank/DDBJ whole genome shotgun (WGS) entry which is preliminary data.</text>
</comment>
<evidence type="ECO:0008006" key="12">
    <source>
        <dbReference type="Google" id="ProtNLM"/>
    </source>
</evidence>
<dbReference type="PANTHER" id="PTHR24221:SF590">
    <property type="entry name" value="COMPONENT LINKED WITH THE ASSEMBLY OF CYTOCHROME' TRANSPORT TRANSMEMBRANE ATP-BINDING PROTEIN ABC TRANSPORTER CYDD-RELATED"/>
    <property type="match status" value="1"/>
</dbReference>
<dbReference type="PROSITE" id="PS50929">
    <property type="entry name" value="ABC_TM1F"/>
    <property type="match status" value="1"/>
</dbReference>
<evidence type="ECO:0000313" key="10">
    <source>
        <dbReference type="EMBL" id="GAA3864433.1"/>
    </source>
</evidence>
<evidence type="ECO:0000256" key="1">
    <source>
        <dbReference type="ARBA" id="ARBA00004651"/>
    </source>
</evidence>
<evidence type="ECO:0000256" key="6">
    <source>
        <dbReference type="ARBA" id="ARBA00023136"/>
    </source>
</evidence>
<keyword evidence="2 7" id="KW-0812">Transmembrane</keyword>
<dbReference type="NCBIfam" id="TIGR02857">
    <property type="entry name" value="CydD"/>
    <property type="match status" value="1"/>
</dbReference>
<dbReference type="SMART" id="SM00382">
    <property type="entry name" value="AAA"/>
    <property type="match status" value="1"/>
</dbReference>
<dbReference type="Proteomes" id="UP001501803">
    <property type="component" value="Unassembled WGS sequence"/>
</dbReference>
<comment type="subcellular location">
    <subcellularLocation>
        <location evidence="1">Cell membrane</location>
        <topology evidence="1">Multi-pass membrane protein</topology>
    </subcellularLocation>
</comment>
<name>A0ABP7K3N4_9MICO</name>
<dbReference type="CDD" id="cd18584">
    <property type="entry name" value="ABC_6TM_AarD_CydD"/>
    <property type="match status" value="1"/>
</dbReference>
<evidence type="ECO:0000256" key="4">
    <source>
        <dbReference type="ARBA" id="ARBA00022840"/>
    </source>
</evidence>
<dbReference type="Pfam" id="PF00005">
    <property type="entry name" value="ABC_tran"/>
    <property type="match status" value="1"/>
</dbReference>
<dbReference type="SUPFAM" id="SSF90123">
    <property type="entry name" value="ABC transporter transmembrane region"/>
    <property type="match status" value="1"/>
</dbReference>
<dbReference type="Pfam" id="PF00664">
    <property type="entry name" value="ABC_membrane"/>
    <property type="match status" value="1"/>
</dbReference>
<dbReference type="Gene3D" id="1.20.1560.10">
    <property type="entry name" value="ABC transporter type 1, transmembrane domain"/>
    <property type="match status" value="1"/>
</dbReference>
<feature type="transmembrane region" description="Helical" evidence="7">
    <location>
        <begin position="17"/>
        <end position="41"/>
    </location>
</feature>
<evidence type="ECO:0000256" key="5">
    <source>
        <dbReference type="ARBA" id="ARBA00022989"/>
    </source>
</evidence>
<dbReference type="InterPro" id="IPR011527">
    <property type="entry name" value="ABC1_TM_dom"/>
</dbReference>
<sequence length="571" mass="60005">MRPLDPRLLRYASAARWFLAGTALVSLVQTFAIIAFAWLLSQAITGAVEGRPLADLAGGIGTLAAVIVLRAVLIWLQELLAQRAAAIVKTQLRSQVLDAVARRGPDWLAGRQSAQVSTVVTTGLDALDNYFSRYLPQLLLTAIATPILVLVMLIQDVPSGITVIVALPLIPVFMILIGLATRGVQKAQWESLQHLSNGFLDLVGGLGTLKIFGRENRQTGRLRAITEDYRQRTMAVLKVSFLSGFVLELAASLSVALVAVGVGLRLVDGSLLLGVGLFVLLLAPEVFLPVRQVGAQFHAAADGLAAAEEVFAILEETSGGDAGRAFDPTSVRTSGRMAGHTAGHTLGRIAADASSFDRATDATLCFDDVTIHRGETPIVHRFTAEFRPGDFSVVTGPSGAGKSTLIAALQGFIDYDGMITLGGALIATDSPRDWLAWSGQRPGLFAGTIAENVTLGETSVNDAALRSALADAGAADLDPATMLAVAGEGLSGGQAQRVSVARAFYRARVRDCAVVVLDEPSSALDAAAETALIRGLQALAAEGRIVIVISHRPALCAEAQQVVRIQVPAHV</sequence>
<evidence type="ECO:0000259" key="8">
    <source>
        <dbReference type="PROSITE" id="PS50893"/>
    </source>
</evidence>
<keyword evidence="3" id="KW-0547">Nucleotide-binding</keyword>
<dbReference type="InterPro" id="IPR036640">
    <property type="entry name" value="ABC1_TM_sf"/>
</dbReference>
<dbReference type="InterPro" id="IPR039421">
    <property type="entry name" value="Type_1_exporter"/>
</dbReference>
<keyword evidence="6 7" id="KW-0472">Membrane</keyword>
<dbReference type="InterPro" id="IPR027417">
    <property type="entry name" value="P-loop_NTPase"/>
</dbReference>
<feature type="transmembrane region" description="Helical" evidence="7">
    <location>
        <begin position="270"/>
        <end position="288"/>
    </location>
</feature>
<evidence type="ECO:0000259" key="9">
    <source>
        <dbReference type="PROSITE" id="PS50929"/>
    </source>
</evidence>
<dbReference type="InterPro" id="IPR003439">
    <property type="entry name" value="ABC_transporter-like_ATP-bd"/>
</dbReference>
<dbReference type="RefSeq" id="WP_345062008.1">
    <property type="nucleotide sequence ID" value="NZ_BAABCN010000002.1"/>
</dbReference>
<gene>
    <name evidence="10" type="ORF">GCM10022381_05380</name>
</gene>
<feature type="transmembrane region" description="Helical" evidence="7">
    <location>
        <begin position="53"/>
        <end position="76"/>
    </location>
</feature>
<feature type="transmembrane region" description="Helical" evidence="7">
    <location>
        <begin position="161"/>
        <end position="180"/>
    </location>
</feature>
<feature type="domain" description="ABC transporter" evidence="8">
    <location>
        <begin position="364"/>
        <end position="569"/>
    </location>
</feature>